<accession>A0AC35GTT2</accession>
<sequence>MSLPSTRISVCRNVNTLRVQNMSSIARVTQPPVIFVEKSSQRRSNFLLGPNKNFPFHGDVAIASSFGAQQLGIETNEVEVTIKPEPQTSLPFKTLSIEQLLNLSSNVKKAADYEPTPFVDKLRSDCNIELKAVECPRLLKKELKYLFVDMDLNDKNITVLNLTQKTDSDMTAWSPDMEVERMKLTASFIDSATAICQALKEFDYWADFIDPSSGRPYLGKFTNACLFETDDRYRQLGFQIEDLGCCKVIKHMIWGTHAFVGTIFTDAPLDCEFIKSIMKNINDAH</sequence>
<dbReference type="WBParaSite" id="PS1159_v2.g8522.t1">
    <property type="protein sequence ID" value="PS1159_v2.g8522.t1"/>
    <property type="gene ID" value="PS1159_v2.g8522"/>
</dbReference>
<organism evidence="1 2">
    <name type="scientific">Panagrolaimus sp. PS1159</name>
    <dbReference type="NCBI Taxonomy" id="55785"/>
    <lineage>
        <taxon>Eukaryota</taxon>
        <taxon>Metazoa</taxon>
        <taxon>Ecdysozoa</taxon>
        <taxon>Nematoda</taxon>
        <taxon>Chromadorea</taxon>
        <taxon>Rhabditida</taxon>
        <taxon>Tylenchina</taxon>
        <taxon>Panagrolaimomorpha</taxon>
        <taxon>Panagrolaimoidea</taxon>
        <taxon>Panagrolaimidae</taxon>
        <taxon>Panagrolaimus</taxon>
    </lineage>
</organism>
<reference evidence="2" key="1">
    <citation type="submission" date="2022-11" db="UniProtKB">
        <authorList>
            <consortium name="WormBaseParasite"/>
        </authorList>
    </citation>
    <scope>IDENTIFICATION</scope>
</reference>
<evidence type="ECO:0000313" key="2">
    <source>
        <dbReference type="WBParaSite" id="PS1159_v2.g8522.t1"/>
    </source>
</evidence>
<name>A0AC35GTT2_9BILA</name>
<protein>
    <submittedName>
        <fullName evidence="2">Methylmalonic aciduria and homocystinuria type D protein, mitochondrial</fullName>
    </submittedName>
</protein>
<dbReference type="Proteomes" id="UP000887580">
    <property type="component" value="Unplaced"/>
</dbReference>
<proteinExistence type="predicted"/>
<evidence type="ECO:0000313" key="1">
    <source>
        <dbReference type="Proteomes" id="UP000887580"/>
    </source>
</evidence>